<dbReference type="SUPFAM" id="SSF52129">
    <property type="entry name" value="Caspase-like"/>
    <property type="match status" value="1"/>
</dbReference>
<sequence>MMRRRAFLCTGSAFLSTLPYLASAAPPRPQTHAALVIGIGKTEKLPTLRSPVPQAHMLAALLEREGYDVHLHVDEVLSDAERANMVWPIKQSAWDIAAKDSLTQLVIFFSGHGFWSPEKEDVWLLPNALRDPDQAIHVKSLEQLALSSRIRNIVFIGDACRSLPDPSDDAQARVRGSGLFPSPNAPSADVIIDRFFAAKSTKPAYEVEVPADPAASPLITKASEKYESLFTQAILGAFTEPPDTLLSPVDGRQVITNRKLWEYLEDQMPRLAEKRQLYENVTPFIRVPSRDTVYIAGPHALDTLADTTAGMQIQLPSADPDFSAREPSQTQVFAEAFARQDLPFAAPKGPERTAEFDANLEERLFDLRAQQSRITPMRDPPLSNEPGGIAIYGAKTTDIGTTAEIGYVGITDGETTEGTPVTAEIFVADPPEEGASAVLSFDNGTGCVLALLRGYVAHVFVTDQGAGMIAYEPTPGSDAWYEFEDYGQRRSDLRALVTLALKDGLFGVDDSFARAAGNGQTFADRVRFLKFSDPTLGIYAAYGYAQDGIQGEVREIAEIQSGRNQLAPIFDNVLLARDNVAEGEELLEYVVPFCPMLRNGWSYLPVKGVAIPEPVQAALRYLTPAVWTSFTEPGVAILLDTVKSGALR</sequence>
<keyword evidence="1" id="KW-0732">Signal</keyword>
<dbReference type="InterPro" id="IPR011600">
    <property type="entry name" value="Pept_C14_caspase"/>
</dbReference>
<reference evidence="3" key="1">
    <citation type="submission" date="2020-12" db="EMBL/GenBank/DDBJ databases">
        <title>Sedimentitalea sp. nov., isolated from sand in Incheon.</title>
        <authorList>
            <person name="Kim W."/>
        </authorList>
    </citation>
    <scope>NUCLEOTIDE SEQUENCE</scope>
    <source>
        <strain evidence="3">CAU 1593</strain>
    </source>
</reference>
<dbReference type="AlphaFoldDB" id="A0A8J7LZW8"/>
<dbReference type="Gene3D" id="3.40.50.1460">
    <property type="match status" value="1"/>
</dbReference>
<evidence type="ECO:0000256" key="1">
    <source>
        <dbReference type="SAM" id="SignalP"/>
    </source>
</evidence>
<organism evidence="3 4">
    <name type="scientific">Sedimentitalea arenosa</name>
    <dbReference type="NCBI Taxonomy" id="2798803"/>
    <lineage>
        <taxon>Bacteria</taxon>
        <taxon>Pseudomonadati</taxon>
        <taxon>Pseudomonadota</taxon>
        <taxon>Alphaproteobacteria</taxon>
        <taxon>Rhodobacterales</taxon>
        <taxon>Paracoccaceae</taxon>
        <taxon>Sedimentitalea</taxon>
    </lineage>
</organism>
<accession>A0A8J7LZW8</accession>
<dbReference type="GO" id="GO:0006508">
    <property type="term" value="P:proteolysis"/>
    <property type="evidence" value="ECO:0007669"/>
    <property type="project" value="InterPro"/>
</dbReference>
<keyword evidence="4" id="KW-1185">Reference proteome</keyword>
<name>A0A8J7LZW8_9RHOB</name>
<evidence type="ECO:0000313" key="3">
    <source>
        <dbReference type="EMBL" id="MBJ6372716.1"/>
    </source>
</evidence>
<dbReference type="Pfam" id="PF00656">
    <property type="entry name" value="Peptidase_C14"/>
    <property type="match status" value="1"/>
</dbReference>
<feature type="domain" description="Peptidase C14 caspase" evidence="2">
    <location>
        <begin position="32"/>
        <end position="242"/>
    </location>
</feature>
<dbReference type="RefSeq" id="WP_199025597.1">
    <property type="nucleotide sequence ID" value="NZ_JAELVR010000010.1"/>
</dbReference>
<feature type="signal peptide" evidence="1">
    <location>
        <begin position="1"/>
        <end position="24"/>
    </location>
</feature>
<dbReference type="GO" id="GO:0004197">
    <property type="term" value="F:cysteine-type endopeptidase activity"/>
    <property type="evidence" value="ECO:0007669"/>
    <property type="project" value="InterPro"/>
</dbReference>
<evidence type="ECO:0000259" key="2">
    <source>
        <dbReference type="Pfam" id="PF00656"/>
    </source>
</evidence>
<dbReference type="Proteomes" id="UP000619079">
    <property type="component" value="Unassembled WGS sequence"/>
</dbReference>
<gene>
    <name evidence="3" type="ORF">JF290_14370</name>
</gene>
<dbReference type="InterPro" id="IPR029030">
    <property type="entry name" value="Caspase-like_dom_sf"/>
</dbReference>
<evidence type="ECO:0000313" key="4">
    <source>
        <dbReference type="Proteomes" id="UP000619079"/>
    </source>
</evidence>
<feature type="chain" id="PRO_5035148455" evidence="1">
    <location>
        <begin position="25"/>
        <end position="648"/>
    </location>
</feature>
<proteinExistence type="predicted"/>
<comment type="caution">
    <text evidence="3">The sequence shown here is derived from an EMBL/GenBank/DDBJ whole genome shotgun (WGS) entry which is preliminary data.</text>
</comment>
<protein>
    <submittedName>
        <fullName evidence="3">Caspase family protein</fullName>
    </submittedName>
</protein>
<dbReference type="EMBL" id="JAELVR010000010">
    <property type="protein sequence ID" value="MBJ6372716.1"/>
    <property type="molecule type" value="Genomic_DNA"/>
</dbReference>